<organism evidence="4 5">
    <name type="scientific">Brachybacterium epidermidis</name>
    <dbReference type="NCBI Taxonomy" id="2781983"/>
    <lineage>
        <taxon>Bacteria</taxon>
        <taxon>Bacillati</taxon>
        <taxon>Actinomycetota</taxon>
        <taxon>Actinomycetes</taxon>
        <taxon>Micrococcales</taxon>
        <taxon>Dermabacteraceae</taxon>
        <taxon>Brachybacterium</taxon>
    </lineage>
</organism>
<keyword evidence="2" id="KW-0812">Transmembrane</keyword>
<reference evidence="4 5" key="1">
    <citation type="submission" date="2020-10" db="EMBL/GenBank/DDBJ databases">
        <title>Draft genome and description of Brachybacterium epidermidis sp nov.</title>
        <authorList>
            <person name="Boxberger M."/>
            <person name="La Scola B."/>
        </authorList>
    </citation>
    <scope>NUCLEOTIDE SEQUENCE [LARGE SCALE GENOMIC DNA]</scope>
    <source>
        <strain evidence="4 5">Marseille-Q2903</strain>
    </source>
</reference>
<feature type="transmembrane region" description="Helical" evidence="2">
    <location>
        <begin position="90"/>
        <end position="115"/>
    </location>
</feature>
<keyword evidence="5" id="KW-1185">Reference proteome</keyword>
<evidence type="ECO:0000313" key="5">
    <source>
        <dbReference type="Proteomes" id="UP000644727"/>
    </source>
</evidence>
<feature type="transmembrane region" description="Helical" evidence="2">
    <location>
        <begin position="136"/>
        <end position="168"/>
    </location>
</feature>
<name>A0ABR9VZF2_9MICO</name>
<accession>A0ABR9VZF2</accession>
<feature type="region of interest" description="Disordered" evidence="1">
    <location>
        <begin position="1"/>
        <end position="82"/>
    </location>
</feature>
<dbReference type="Proteomes" id="UP000644727">
    <property type="component" value="Unassembled WGS sequence"/>
</dbReference>
<keyword evidence="2" id="KW-1133">Transmembrane helix</keyword>
<feature type="compositionally biased region" description="Basic and acidic residues" evidence="1">
    <location>
        <begin position="18"/>
        <end position="41"/>
    </location>
</feature>
<protein>
    <submittedName>
        <fullName evidence="4">DUF4190 domain-containing protein</fullName>
    </submittedName>
</protein>
<gene>
    <name evidence="4" type="ORF">IOE58_04970</name>
</gene>
<evidence type="ECO:0000256" key="2">
    <source>
        <dbReference type="SAM" id="Phobius"/>
    </source>
</evidence>
<evidence type="ECO:0000256" key="1">
    <source>
        <dbReference type="SAM" id="MobiDB-lite"/>
    </source>
</evidence>
<dbReference type="RefSeq" id="WP_193865299.1">
    <property type="nucleotide sequence ID" value="NZ_JADEYR010000003.1"/>
</dbReference>
<evidence type="ECO:0000259" key="3">
    <source>
        <dbReference type="Pfam" id="PF13828"/>
    </source>
</evidence>
<feature type="domain" description="DUF4190" evidence="3">
    <location>
        <begin position="90"/>
        <end position="152"/>
    </location>
</feature>
<keyword evidence="2" id="KW-0472">Membrane</keyword>
<dbReference type="EMBL" id="JADEYR010000003">
    <property type="protein sequence ID" value="MBE9403565.1"/>
    <property type="molecule type" value="Genomic_DNA"/>
</dbReference>
<feature type="compositionally biased region" description="Low complexity" evidence="1">
    <location>
        <begin position="42"/>
        <end position="80"/>
    </location>
</feature>
<dbReference type="Pfam" id="PF13828">
    <property type="entry name" value="DUF4190"/>
    <property type="match status" value="1"/>
</dbReference>
<sequence length="171" mass="17187">MTQGGGYQYPEFGSSSSEADRHGQGSQHSDDPYAISEDHGYSDPYASSSSASSAPGYQPSPSPAYQSSFQQGPGYGQPAYAPGPPSSSHAVVGMVLGIVSIALCAGVTAPIGLIFSILGMRETSPTATEPKGGRGLAIAGLVTSILGCLVLLFVVAYVVLVIGVGIAASTS</sequence>
<comment type="caution">
    <text evidence="4">The sequence shown here is derived from an EMBL/GenBank/DDBJ whole genome shotgun (WGS) entry which is preliminary data.</text>
</comment>
<proteinExistence type="predicted"/>
<dbReference type="InterPro" id="IPR025241">
    <property type="entry name" value="DUF4190"/>
</dbReference>
<evidence type="ECO:0000313" key="4">
    <source>
        <dbReference type="EMBL" id="MBE9403565.1"/>
    </source>
</evidence>